<organism evidence="1 2">
    <name type="scientific">Listeria floridensis FSL S10-1187</name>
    <dbReference type="NCBI Taxonomy" id="1265817"/>
    <lineage>
        <taxon>Bacteria</taxon>
        <taxon>Bacillati</taxon>
        <taxon>Bacillota</taxon>
        <taxon>Bacilli</taxon>
        <taxon>Bacillales</taxon>
        <taxon>Listeriaceae</taxon>
        <taxon>Listeria</taxon>
    </lineage>
</organism>
<evidence type="ECO:0000313" key="1">
    <source>
        <dbReference type="EMBL" id="EUJ30322.1"/>
    </source>
</evidence>
<dbReference type="Proteomes" id="UP000019249">
    <property type="component" value="Unassembled WGS sequence"/>
</dbReference>
<dbReference type="EMBL" id="AODF01000024">
    <property type="protein sequence ID" value="EUJ30322.1"/>
    <property type="molecule type" value="Genomic_DNA"/>
</dbReference>
<keyword evidence="2" id="KW-1185">Reference proteome</keyword>
<gene>
    <name evidence="1" type="ORF">MFLO_10893</name>
</gene>
<name>A0ABN0RDZ3_9LIST</name>
<sequence length="60" mass="7049">MISKIKRAIARMNSSKNAEQGMDDEIQALRLKMKRLCQEIDESFNRRLCDSCDRDEMTKP</sequence>
<comment type="caution">
    <text evidence="1">The sequence shown here is derived from an EMBL/GenBank/DDBJ whole genome shotgun (WGS) entry which is preliminary data.</text>
</comment>
<accession>A0ABN0RDZ3</accession>
<dbReference type="RefSeq" id="WP_036097736.1">
    <property type="nucleotide sequence ID" value="NZ_AODF01000024.1"/>
</dbReference>
<reference evidence="1 2" key="1">
    <citation type="journal article" date="2014" name="Int. J. Syst. Evol. Microbiol.">
        <title>Listeria floridensis sp. nov., Listeria aquatica sp. nov., Listeria cornellensis sp. nov., Listeria riparia sp. nov. and Listeria grandensis sp. nov., from agricultural and natural environments.</title>
        <authorList>
            <person name="den Bakker H.C."/>
            <person name="Warchocki S."/>
            <person name="Wright E.M."/>
            <person name="Allred A.F."/>
            <person name="Ahlstrom C."/>
            <person name="Manuel C.S."/>
            <person name="Stasiewicz M.J."/>
            <person name="Burrell A."/>
            <person name="Roof S."/>
            <person name="Strawn L."/>
            <person name="Fortes E.D."/>
            <person name="Nightingale K.K."/>
            <person name="Kephart D."/>
            <person name="Wiedmann M."/>
        </authorList>
    </citation>
    <scope>NUCLEOTIDE SEQUENCE [LARGE SCALE GENOMIC DNA]</scope>
    <source>
        <strain evidence="1 2">FSL S10-1187</strain>
    </source>
</reference>
<evidence type="ECO:0000313" key="2">
    <source>
        <dbReference type="Proteomes" id="UP000019249"/>
    </source>
</evidence>
<proteinExistence type="predicted"/>
<protein>
    <submittedName>
        <fullName evidence="1">Uncharacterized protein</fullName>
    </submittedName>
</protein>